<proteinExistence type="predicted"/>
<sequence length="192" mass="20875">MDVSGVSSGSTAALVLSQRDVFVVILFLVFVSLTVILQPWLLSRRHLKRDDSSEIKEPNDPNKLSKPKRSNSSRSFFEIPYITWFLIHNGIIALAMITILILGLDGVIDKTTVSALLGSLFGYVLGSSSRSAQSPDPSSKNGRALGSSKTGTTPSDQPPESMELDRLNSSSPFVPMHEFAEKSEEGDEQGAY</sequence>
<evidence type="ECO:0000313" key="3">
    <source>
        <dbReference type="EMBL" id="OIQ78733.1"/>
    </source>
</evidence>
<keyword evidence="2" id="KW-0472">Membrane</keyword>
<dbReference type="EMBL" id="MLJW01001346">
    <property type="protein sequence ID" value="OIQ78733.1"/>
    <property type="molecule type" value="Genomic_DNA"/>
</dbReference>
<evidence type="ECO:0000256" key="1">
    <source>
        <dbReference type="SAM" id="MobiDB-lite"/>
    </source>
</evidence>
<feature type="compositionally biased region" description="Low complexity" evidence="1">
    <location>
        <begin position="128"/>
        <end position="139"/>
    </location>
</feature>
<reference evidence="3" key="1">
    <citation type="submission" date="2016-10" db="EMBL/GenBank/DDBJ databases">
        <title>Sequence of Gallionella enrichment culture.</title>
        <authorList>
            <person name="Poehlein A."/>
            <person name="Muehling M."/>
            <person name="Daniel R."/>
        </authorList>
    </citation>
    <scope>NUCLEOTIDE SEQUENCE</scope>
</reference>
<name>A0A1J5QS32_9ZZZZ</name>
<organism evidence="3">
    <name type="scientific">mine drainage metagenome</name>
    <dbReference type="NCBI Taxonomy" id="410659"/>
    <lineage>
        <taxon>unclassified sequences</taxon>
        <taxon>metagenomes</taxon>
        <taxon>ecological metagenomes</taxon>
    </lineage>
</organism>
<dbReference type="AlphaFoldDB" id="A0A1J5QS32"/>
<feature type="compositionally biased region" description="Basic and acidic residues" evidence="1">
    <location>
        <begin position="51"/>
        <end position="60"/>
    </location>
</feature>
<feature type="region of interest" description="Disordered" evidence="1">
    <location>
        <begin position="128"/>
        <end position="170"/>
    </location>
</feature>
<feature type="transmembrane region" description="Helical" evidence="2">
    <location>
        <begin position="21"/>
        <end position="42"/>
    </location>
</feature>
<keyword evidence="2" id="KW-1133">Transmembrane helix</keyword>
<accession>A0A1J5QS32</accession>
<feature type="transmembrane region" description="Helical" evidence="2">
    <location>
        <begin position="79"/>
        <end position="101"/>
    </location>
</feature>
<comment type="caution">
    <text evidence="3">The sequence shown here is derived from an EMBL/GenBank/DDBJ whole genome shotgun (WGS) entry which is preliminary data.</text>
</comment>
<protein>
    <submittedName>
        <fullName evidence="3">Uncharacterized protein</fullName>
    </submittedName>
</protein>
<keyword evidence="2" id="KW-0812">Transmembrane</keyword>
<evidence type="ECO:0000256" key="2">
    <source>
        <dbReference type="SAM" id="Phobius"/>
    </source>
</evidence>
<gene>
    <name evidence="3" type="ORF">GALL_395590</name>
</gene>
<feature type="region of interest" description="Disordered" evidence="1">
    <location>
        <begin position="51"/>
        <end position="71"/>
    </location>
</feature>